<keyword evidence="1" id="KW-0547">Nucleotide-binding</keyword>
<dbReference type="Gene3D" id="2.40.100.10">
    <property type="entry name" value="Cyclophilin-like"/>
    <property type="match status" value="1"/>
</dbReference>
<dbReference type="NCBIfam" id="TIGR00724">
    <property type="entry name" value="urea_amlyse_rel"/>
    <property type="match status" value="1"/>
</dbReference>
<evidence type="ECO:0000256" key="2">
    <source>
        <dbReference type="ARBA" id="ARBA00022801"/>
    </source>
</evidence>
<dbReference type="InterPro" id="IPR003778">
    <property type="entry name" value="CT_A_B"/>
</dbReference>
<dbReference type="InterPro" id="IPR029000">
    <property type="entry name" value="Cyclophilin-like_dom_sf"/>
</dbReference>
<gene>
    <name evidence="5" type="ORF">EV199_1499</name>
</gene>
<sequence length="330" mass="36925">MSLTIIKPGLCDTIQDAGRHGQAHLGINAGGAMDTYAAGVANLLAGNQRCEAVLEVHFPGPQILFEQNALISITGGDFTPYLNDEPLPLWRPIVVRRNTILHFDKLQQGARCYIAIHGGFNVEPWLGSYSTNLKAGAGGYEGRKLAKGDELCFRENTVYFAGLLKEGKDFQVLNWRVDMRRIYENPHEICFTCGHEFSELCPNSQQDLLQNNFIIHPFSDRMGYRLKGVPLKRKHDYELISSGVGFGTMQLLPDGQLIVLMADHQTTGGYPRIGHIVSAHLPKLAQLRPSDTIQFKRVDIQTAEDLLYSQQQEMVILQRACHDHLNELVC</sequence>
<keyword evidence="2" id="KW-0378">Hydrolase</keyword>
<reference evidence="5 6" key="1">
    <citation type="submission" date="2019-02" db="EMBL/GenBank/DDBJ databases">
        <title>Genomic Encyclopedia of Type Strains, Phase IV (KMG-IV): sequencing the most valuable type-strain genomes for metagenomic binning, comparative biology and taxonomic classification.</title>
        <authorList>
            <person name="Goeker M."/>
        </authorList>
    </citation>
    <scope>NUCLEOTIDE SEQUENCE [LARGE SCALE GENOMIC DNA]</scope>
    <source>
        <strain evidence="5 6">DSM 18116</strain>
    </source>
</reference>
<dbReference type="EMBL" id="SGXA01000001">
    <property type="protein sequence ID" value="RZS75628.1"/>
    <property type="molecule type" value="Genomic_DNA"/>
</dbReference>
<dbReference type="Pfam" id="PF02626">
    <property type="entry name" value="CT_A_B"/>
    <property type="match status" value="1"/>
</dbReference>
<name>A0A4Q7N3T1_9BACT</name>
<dbReference type="RefSeq" id="WP_130539983.1">
    <property type="nucleotide sequence ID" value="NZ_CP042431.1"/>
</dbReference>
<accession>A0A4Q7N3T1</accession>
<evidence type="ECO:0000259" key="4">
    <source>
        <dbReference type="SMART" id="SM00797"/>
    </source>
</evidence>
<evidence type="ECO:0000256" key="3">
    <source>
        <dbReference type="ARBA" id="ARBA00022840"/>
    </source>
</evidence>
<dbReference type="Proteomes" id="UP000293874">
    <property type="component" value="Unassembled WGS sequence"/>
</dbReference>
<evidence type="ECO:0000313" key="5">
    <source>
        <dbReference type="EMBL" id="RZS75628.1"/>
    </source>
</evidence>
<dbReference type="AlphaFoldDB" id="A0A4Q7N3T1"/>
<dbReference type="PANTHER" id="PTHR43309">
    <property type="entry name" value="5-OXOPROLINASE SUBUNIT C"/>
    <property type="match status" value="1"/>
</dbReference>
<dbReference type="PANTHER" id="PTHR43309:SF5">
    <property type="entry name" value="5-OXOPROLINASE SUBUNIT C"/>
    <property type="match status" value="1"/>
</dbReference>
<dbReference type="SMART" id="SM00797">
    <property type="entry name" value="AHS2"/>
    <property type="match status" value="1"/>
</dbReference>
<dbReference type="SUPFAM" id="SSF50891">
    <property type="entry name" value="Cyclophilin-like"/>
    <property type="match status" value="1"/>
</dbReference>
<feature type="domain" description="Carboxyltransferase" evidence="4">
    <location>
        <begin position="24"/>
        <end position="313"/>
    </location>
</feature>
<keyword evidence="6" id="KW-1185">Reference proteome</keyword>
<dbReference type="GO" id="GO:0016787">
    <property type="term" value="F:hydrolase activity"/>
    <property type="evidence" value="ECO:0007669"/>
    <property type="project" value="UniProtKB-KW"/>
</dbReference>
<proteinExistence type="predicted"/>
<keyword evidence="3" id="KW-0067">ATP-binding</keyword>
<organism evidence="5 6">
    <name type="scientific">Pseudobacter ginsenosidimutans</name>
    <dbReference type="NCBI Taxonomy" id="661488"/>
    <lineage>
        <taxon>Bacteria</taxon>
        <taxon>Pseudomonadati</taxon>
        <taxon>Bacteroidota</taxon>
        <taxon>Chitinophagia</taxon>
        <taxon>Chitinophagales</taxon>
        <taxon>Chitinophagaceae</taxon>
        <taxon>Pseudobacter</taxon>
    </lineage>
</organism>
<dbReference type="GO" id="GO:0005524">
    <property type="term" value="F:ATP binding"/>
    <property type="evidence" value="ECO:0007669"/>
    <property type="project" value="UniProtKB-KW"/>
</dbReference>
<dbReference type="OrthoDB" id="9782422at2"/>
<evidence type="ECO:0000313" key="6">
    <source>
        <dbReference type="Proteomes" id="UP000293874"/>
    </source>
</evidence>
<dbReference type="InterPro" id="IPR052708">
    <property type="entry name" value="PxpC"/>
</dbReference>
<protein>
    <submittedName>
        <fullName evidence="5">Antagonist of KipI</fullName>
    </submittedName>
</protein>
<evidence type="ECO:0000256" key="1">
    <source>
        <dbReference type="ARBA" id="ARBA00022741"/>
    </source>
</evidence>
<comment type="caution">
    <text evidence="5">The sequence shown here is derived from an EMBL/GenBank/DDBJ whole genome shotgun (WGS) entry which is preliminary data.</text>
</comment>